<evidence type="ECO:0000256" key="16">
    <source>
        <dbReference type="SAM" id="Phobius"/>
    </source>
</evidence>
<keyword evidence="6 16" id="KW-0812">Transmembrane</keyword>
<evidence type="ECO:0000256" key="12">
    <source>
        <dbReference type="ARBA" id="ARBA00023136"/>
    </source>
</evidence>
<dbReference type="InterPro" id="IPR018939">
    <property type="entry name" value="Autophagy-rel_prot_27"/>
</dbReference>
<dbReference type="GO" id="GO:0000139">
    <property type="term" value="C:Golgi membrane"/>
    <property type="evidence" value="ECO:0007669"/>
    <property type="project" value="UniProtKB-SubCell"/>
</dbReference>
<sequence>MRSLCFTIPLLLASAALISTVQRIEAQLLTTLDTRSDGHFNCHLSLSDASGQSNKYDLTLLPSPIQIVSETATPPSTTLTEIALSLCHSLPDHLSDRWRRSSAENHCGPDTRVCTKVSNVLDGNLRVTNILSSAGSVGGAGEVEWSAQLGHELSIGSGKDVERSVMLSLAGQMYAGIKQHTHIEFFCDPDAESESKPTLKFLDIQAGNLSLAWHTPFACAHRALPDPLPTPPDEDKGPQAPSDTDPASDEETEDGSKGGWGWFTWIVVLALLGAVGWLAVGTWHNYNQYGVVRLPGAATDLAREAPYLAREFARHVAATLSNLGLGNRNSGRGGYEPV</sequence>
<comment type="similarity">
    <text evidence="4">Belongs to the ATG27 family.</text>
</comment>
<protein>
    <recommendedName>
        <fullName evidence="5">Autophagy-related protein 27</fullName>
    </recommendedName>
</protein>
<evidence type="ECO:0000256" key="8">
    <source>
        <dbReference type="ARBA" id="ARBA00022989"/>
    </source>
</evidence>
<evidence type="ECO:0000256" key="7">
    <source>
        <dbReference type="ARBA" id="ARBA00022729"/>
    </source>
</evidence>
<keyword evidence="12 16" id="KW-0472">Membrane</keyword>
<evidence type="ECO:0000256" key="15">
    <source>
        <dbReference type="SAM" id="MobiDB-lite"/>
    </source>
</evidence>
<dbReference type="GO" id="GO:0031966">
    <property type="term" value="C:mitochondrial membrane"/>
    <property type="evidence" value="ECO:0007669"/>
    <property type="project" value="UniProtKB-SubCell"/>
</dbReference>
<evidence type="ECO:0000256" key="5">
    <source>
        <dbReference type="ARBA" id="ARBA00013776"/>
    </source>
</evidence>
<evidence type="ECO:0000256" key="14">
    <source>
        <dbReference type="ARBA" id="ARBA00023329"/>
    </source>
</evidence>
<evidence type="ECO:0000313" key="19">
    <source>
        <dbReference type="EMBL" id="PWN46320.1"/>
    </source>
</evidence>
<keyword evidence="20" id="KW-1185">Reference proteome</keyword>
<feature type="signal peptide" evidence="17">
    <location>
        <begin position="1"/>
        <end position="26"/>
    </location>
</feature>
<dbReference type="Pfam" id="PF09451">
    <property type="entry name" value="ATG27"/>
    <property type="match status" value="1"/>
</dbReference>
<evidence type="ECO:0000256" key="10">
    <source>
        <dbReference type="ARBA" id="ARBA00023034"/>
    </source>
</evidence>
<dbReference type="Gene3D" id="2.70.130.10">
    <property type="entry name" value="Mannose-6-phosphate receptor binding domain"/>
    <property type="match status" value="1"/>
</dbReference>
<feature type="transmembrane region" description="Helical" evidence="16">
    <location>
        <begin position="260"/>
        <end position="280"/>
    </location>
</feature>
<dbReference type="InterPro" id="IPR044865">
    <property type="entry name" value="MRH_dom"/>
</dbReference>
<accession>A0A316W8S5</accession>
<dbReference type="OrthoDB" id="29460at2759"/>
<evidence type="ECO:0000313" key="20">
    <source>
        <dbReference type="Proteomes" id="UP000245783"/>
    </source>
</evidence>
<keyword evidence="14" id="KW-0968">Cytoplasmic vesicle</keyword>
<dbReference type="GO" id="GO:0030659">
    <property type="term" value="C:cytoplasmic vesicle membrane"/>
    <property type="evidence" value="ECO:0007669"/>
    <property type="project" value="UniProtKB-SubCell"/>
</dbReference>
<organism evidence="19 20">
    <name type="scientific">Ceraceosorus guamensis</name>
    <dbReference type="NCBI Taxonomy" id="1522189"/>
    <lineage>
        <taxon>Eukaryota</taxon>
        <taxon>Fungi</taxon>
        <taxon>Dikarya</taxon>
        <taxon>Basidiomycota</taxon>
        <taxon>Ustilaginomycotina</taxon>
        <taxon>Exobasidiomycetes</taxon>
        <taxon>Ceraceosorales</taxon>
        <taxon>Ceraceosoraceae</taxon>
        <taxon>Ceraceosorus</taxon>
    </lineage>
</organism>
<keyword evidence="8 16" id="KW-1133">Transmembrane helix</keyword>
<dbReference type="PROSITE" id="PS51914">
    <property type="entry name" value="MRH"/>
    <property type="match status" value="1"/>
</dbReference>
<dbReference type="InterPro" id="IPR009011">
    <property type="entry name" value="Man6P_isomerase_rcpt-bd_dom_sf"/>
</dbReference>
<proteinExistence type="inferred from homology"/>
<dbReference type="AlphaFoldDB" id="A0A316W8S5"/>
<dbReference type="GO" id="GO:0006914">
    <property type="term" value="P:autophagy"/>
    <property type="evidence" value="ECO:0007669"/>
    <property type="project" value="UniProtKB-KW"/>
</dbReference>
<evidence type="ECO:0000256" key="3">
    <source>
        <dbReference type="ARBA" id="ARBA00004614"/>
    </source>
</evidence>
<name>A0A316W8S5_9BASI</name>
<dbReference type="EMBL" id="KZ819351">
    <property type="protein sequence ID" value="PWN46320.1"/>
    <property type="molecule type" value="Genomic_DNA"/>
</dbReference>
<feature type="chain" id="PRO_5016266273" description="Autophagy-related protein 27" evidence="17">
    <location>
        <begin position="27"/>
        <end position="338"/>
    </location>
</feature>
<keyword evidence="7 17" id="KW-0732">Signal</keyword>
<dbReference type="RefSeq" id="XP_025373480.1">
    <property type="nucleotide sequence ID" value="XM_025512657.1"/>
</dbReference>
<keyword evidence="11" id="KW-0496">Mitochondrion</keyword>
<evidence type="ECO:0000256" key="11">
    <source>
        <dbReference type="ARBA" id="ARBA00023128"/>
    </source>
</evidence>
<keyword evidence="13" id="KW-1015">Disulfide bond</keyword>
<evidence type="ECO:0000256" key="13">
    <source>
        <dbReference type="ARBA" id="ARBA00023157"/>
    </source>
</evidence>
<dbReference type="SUPFAM" id="SSF50911">
    <property type="entry name" value="Mannose 6-phosphate receptor domain"/>
    <property type="match status" value="1"/>
</dbReference>
<keyword evidence="10" id="KW-0333">Golgi apparatus</keyword>
<reference evidence="19 20" key="1">
    <citation type="journal article" date="2018" name="Mol. Biol. Evol.">
        <title>Broad Genomic Sampling Reveals a Smut Pathogenic Ancestry of the Fungal Clade Ustilaginomycotina.</title>
        <authorList>
            <person name="Kijpornyongpan T."/>
            <person name="Mondo S.J."/>
            <person name="Barry K."/>
            <person name="Sandor L."/>
            <person name="Lee J."/>
            <person name="Lipzen A."/>
            <person name="Pangilinan J."/>
            <person name="LaButti K."/>
            <person name="Hainaut M."/>
            <person name="Henrissat B."/>
            <person name="Grigoriev I.V."/>
            <person name="Spatafora J.W."/>
            <person name="Aime M.C."/>
        </authorList>
    </citation>
    <scope>NUCLEOTIDE SEQUENCE [LARGE SCALE GENOMIC DNA]</scope>
    <source>
        <strain evidence="19 20">MCA 4658</strain>
    </source>
</reference>
<comment type="subcellular location">
    <subcellularLocation>
        <location evidence="2">Cytoplasmic vesicle membrane</location>
        <topology evidence="2">Single-pass type I membrane protein</topology>
    </subcellularLocation>
    <subcellularLocation>
        <location evidence="3">Golgi apparatus membrane</location>
        <topology evidence="3">Single-pass type I membrane protein</topology>
    </subcellularLocation>
    <subcellularLocation>
        <location evidence="1">Mitochondrion membrane</location>
        <topology evidence="1">Single-pass membrane protein</topology>
    </subcellularLocation>
</comment>
<evidence type="ECO:0000259" key="18">
    <source>
        <dbReference type="PROSITE" id="PS51914"/>
    </source>
</evidence>
<feature type="domain" description="MRH" evidence="18">
    <location>
        <begin position="40"/>
        <end position="221"/>
    </location>
</feature>
<keyword evidence="9" id="KW-0072">Autophagy</keyword>
<evidence type="ECO:0000256" key="4">
    <source>
        <dbReference type="ARBA" id="ARBA00005363"/>
    </source>
</evidence>
<dbReference type="Proteomes" id="UP000245783">
    <property type="component" value="Unassembled WGS sequence"/>
</dbReference>
<gene>
    <name evidence="19" type="ORF">IE81DRAFT_319216</name>
</gene>
<evidence type="ECO:0000256" key="6">
    <source>
        <dbReference type="ARBA" id="ARBA00022692"/>
    </source>
</evidence>
<dbReference type="GeneID" id="37034527"/>
<evidence type="ECO:0000256" key="9">
    <source>
        <dbReference type="ARBA" id="ARBA00023006"/>
    </source>
</evidence>
<dbReference type="InParanoid" id="A0A316W8S5"/>
<evidence type="ECO:0000256" key="1">
    <source>
        <dbReference type="ARBA" id="ARBA00004304"/>
    </source>
</evidence>
<evidence type="ECO:0000256" key="17">
    <source>
        <dbReference type="SAM" id="SignalP"/>
    </source>
</evidence>
<feature type="region of interest" description="Disordered" evidence="15">
    <location>
        <begin position="223"/>
        <end position="256"/>
    </location>
</feature>
<dbReference type="STRING" id="1522189.A0A316W8S5"/>
<evidence type="ECO:0000256" key="2">
    <source>
        <dbReference type="ARBA" id="ARBA00004358"/>
    </source>
</evidence>